<dbReference type="EMBL" id="MN740745">
    <property type="protein sequence ID" value="QHU09797.1"/>
    <property type="molecule type" value="Genomic_DNA"/>
</dbReference>
<feature type="region of interest" description="Disordered" evidence="1">
    <location>
        <begin position="1"/>
        <end position="31"/>
    </location>
</feature>
<evidence type="ECO:0000256" key="1">
    <source>
        <dbReference type="SAM" id="MobiDB-lite"/>
    </source>
</evidence>
<accession>A0A6C0JZG3</accession>
<sequence>MGGKTSKNASGLVPKSPDVSNNTSDLGLALPKPMDDTSFAKQLLNASGIPTLIQQSRLPDEAKKAFLDSILPAMIKNIPLANKNLDPHTRKGLLFWAKHTCTLGDIKSAIKSMTNSLSQGAPVKEAIYASYEALSSVLTEGFDVVEKSKVIENRKGDASGITEGPERDHNRYRECHKALEADPVNKLIVDEYGVSNLPLAVKDFSVLATDLVNAAFTYTKEDDLNLPDEDKKFGPWMNVHPVFKQAIIDGVKQVLKKTLYIKTLANKGVTNVTYGTKTYEPDEREHNALERMIWAKSICTREQVANGLHGVYTKLISDKPDPAQLKSVYYEFIMGFMHFITSLIGRGFDIQFNTEIIRDPDNPRLVTGMNNTRYPSCVIELNKKPLRAIIGNAVDIGVPEFTIPPINQLFMLRKDNISPNTGTLKRYGQIKRGGKDRRKARKTRKTKRRTHRQH</sequence>
<reference evidence="2" key="1">
    <citation type="journal article" date="2020" name="Nature">
        <title>Giant virus diversity and host interactions through global metagenomics.</title>
        <authorList>
            <person name="Schulz F."/>
            <person name="Roux S."/>
            <person name="Paez-Espino D."/>
            <person name="Jungbluth S."/>
            <person name="Walsh D.A."/>
            <person name="Denef V.J."/>
            <person name="McMahon K.D."/>
            <person name="Konstantinidis K.T."/>
            <person name="Eloe-Fadrosh E.A."/>
            <person name="Kyrpides N.C."/>
            <person name="Woyke T."/>
        </authorList>
    </citation>
    <scope>NUCLEOTIDE SEQUENCE</scope>
    <source>
        <strain evidence="2">GVMAG-S-1101164-164</strain>
    </source>
</reference>
<organism evidence="2">
    <name type="scientific">viral metagenome</name>
    <dbReference type="NCBI Taxonomy" id="1070528"/>
    <lineage>
        <taxon>unclassified sequences</taxon>
        <taxon>metagenomes</taxon>
        <taxon>organismal metagenomes</taxon>
    </lineage>
</organism>
<feature type="region of interest" description="Disordered" evidence="1">
    <location>
        <begin position="422"/>
        <end position="454"/>
    </location>
</feature>
<proteinExistence type="predicted"/>
<feature type="compositionally biased region" description="Basic residues" evidence="1">
    <location>
        <begin position="428"/>
        <end position="454"/>
    </location>
</feature>
<name>A0A6C0JZG3_9ZZZZ</name>
<protein>
    <submittedName>
        <fullName evidence="2">Uncharacterized protein</fullName>
    </submittedName>
</protein>
<evidence type="ECO:0000313" key="2">
    <source>
        <dbReference type="EMBL" id="QHU09797.1"/>
    </source>
</evidence>
<dbReference type="AlphaFoldDB" id="A0A6C0JZG3"/>